<dbReference type="RefSeq" id="WP_255328091.1">
    <property type="nucleotide sequence ID" value="NZ_JAKZEU010000001.1"/>
</dbReference>
<keyword evidence="5" id="KW-0808">Transferase</keyword>
<dbReference type="Proteomes" id="UP001203945">
    <property type="component" value="Unassembled WGS sequence"/>
</dbReference>
<protein>
    <submittedName>
        <fullName evidence="5">Aminotransferase class V-fold PLP-dependent enzyme</fullName>
    </submittedName>
</protein>
<proteinExistence type="inferred from homology"/>
<evidence type="ECO:0000256" key="1">
    <source>
        <dbReference type="ARBA" id="ARBA00001933"/>
    </source>
</evidence>
<keyword evidence="5" id="KW-0614">Plasmid</keyword>
<comment type="similarity">
    <text evidence="2">Belongs to the class-V pyridoxal-phosphate-dependent aminotransferase family.</text>
</comment>
<dbReference type="Gene3D" id="3.90.1150.10">
    <property type="entry name" value="Aspartate Aminotransferase, domain 1"/>
    <property type="match status" value="1"/>
</dbReference>
<dbReference type="InterPro" id="IPR015421">
    <property type="entry name" value="PyrdxlP-dep_Trfase_major"/>
</dbReference>
<organism evidence="5 6">
    <name type="scientific">Paracoccus albicereus</name>
    <dbReference type="NCBI Taxonomy" id="2922394"/>
    <lineage>
        <taxon>Bacteria</taxon>
        <taxon>Pseudomonadati</taxon>
        <taxon>Pseudomonadota</taxon>
        <taxon>Alphaproteobacteria</taxon>
        <taxon>Rhodobacterales</taxon>
        <taxon>Paracoccaceae</taxon>
        <taxon>Paracoccus</taxon>
    </lineage>
</organism>
<comment type="cofactor">
    <cofactor evidence="1">
        <name>pyridoxal 5'-phosphate</name>
        <dbReference type="ChEBI" id="CHEBI:597326"/>
    </cofactor>
</comment>
<dbReference type="PIRSF" id="PIRSF000524">
    <property type="entry name" value="SPT"/>
    <property type="match status" value="1"/>
</dbReference>
<dbReference type="PANTHER" id="PTHR21152">
    <property type="entry name" value="AMINOTRANSFERASE CLASS V"/>
    <property type="match status" value="1"/>
</dbReference>
<reference evidence="5 6" key="1">
    <citation type="submission" date="2022-03" db="EMBL/GenBank/DDBJ databases">
        <authorList>
            <person name="He Y."/>
        </authorList>
    </citation>
    <scope>NUCLEOTIDE SEQUENCE [LARGE SCALE GENOMIC DNA]</scope>
    <source>
        <strain evidence="5 6">TK19116</strain>
        <plasmid evidence="5">unnamed1</plasmid>
    </source>
</reference>
<dbReference type="Pfam" id="PF00266">
    <property type="entry name" value="Aminotran_5"/>
    <property type="match status" value="1"/>
</dbReference>
<evidence type="ECO:0000313" key="5">
    <source>
        <dbReference type="EMBL" id="MCQ0969132.1"/>
    </source>
</evidence>
<keyword evidence="6" id="KW-1185">Reference proteome</keyword>
<geneLocation type="plasmid" evidence="5">
    <name>unnamed1</name>
</geneLocation>
<evidence type="ECO:0000313" key="6">
    <source>
        <dbReference type="Proteomes" id="UP001203945"/>
    </source>
</evidence>
<keyword evidence="3" id="KW-0663">Pyridoxal phosphate</keyword>
<sequence>MSLGTGRPIVAIPGPSPTPERVLAAMHRPSPDIYAAELGEVNRKLMDGLKRLAGTRANVAPYIGNGHAAWQAANANLFSRGDRALVIASGHFGRSWAEYTRAQGVDVDVLDFGEAPPDANRLADRLSQDRDGRITAVMVCQTDTASSAVADIPALRAAMGDHPALLVVDAIASLGCSPMFMDEWGVDVLISASQKGLMSVPGTCFVWFSDRAARRGRTDNFAPYWDWTIRANATELWQFWGGTAPVQQVFGLTEALAMLEKEGLEAVWARHARLARATWAAFDAWGAKGGADGARIAMNVADPDRRAHSVTAARVPGADALRAWLSREAGVVLGVGLGAADPANALRVAHMGHLNTATHLGVLASMDAGMQALDLPHGPGAVEAAVQVIALENVSKLA</sequence>
<name>A0ABT1MLG5_9RHOB</name>
<dbReference type="InterPro" id="IPR024169">
    <property type="entry name" value="SP_NH2Trfase/AEP_transaminase"/>
</dbReference>
<dbReference type="EMBL" id="JAKZEU010000001">
    <property type="protein sequence ID" value="MCQ0969132.1"/>
    <property type="molecule type" value="Genomic_DNA"/>
</dbReference>
<dbReference type="InterPro" id="IPR000192">
    <property type="entry name" value="Aminotrans_V_dom"/>
</dbReference>
<comment type="caution">
    <text evidence="5">The sequence shown here is derived from an EMBL/GenBank/DDBJ whole genome shotgun (WGS) entry which is preliminary data.</text>
</comment>
<evidence type="ECO:0000256" key="2">
    <source>
        <dbReference type="ARBA" id="ARBA00009236"/>
    </source>
</evidence>
<dbReference type="SUPFAM" id="SSF53383">
    <property type="entry name" value="PLP-dependent transferases"/>
    <property type="match status" value="1"/>
</dbReference>
<dbReference type="GO" id="GO:0008483">
    <property type="term" value="F:transaminase activity"/>
    <property type="evidence" value="ECO:0007669"/>
    <property type="project" value="UniProtKB-KW"/>
</dbReference>
<dbReference type="InterPro" id="IPR015422">
    <property type="entry name" value="PyrdxlP-dep_Trfase_small"/>
</dbReference>
<dbReference type="InterPro" id="IPR015424">
    <property type="entry name" value="PyrdxlP-dep_Trfase"/>
</dbReference>
<feature type="domain" description="Aminotransferase class V" evidence="4">
    <location>
        <begin position="14"/>
        <end position="344"/>
    </location>
</feature>
<accession>A0ABT1MLG5</accession>
<dbReference type="Gene3D" id="3.40.640.10">
    <property type="entry name" value="Type I PLP-dependent aspartate aminotransferase-like (Major domain)"/>
    <property type="match status" value="1"/>
</dbReference>
<keyword evidence="5" id="KW-0032">Aminotransferase</keyword>
<evidence type="ECO:0000259" key="4">
    <source>
        <dbReference type="Pfam" id="PF00266"/>
    </source>
</evidence>
<gene>
    <name evidence="5" type="ORF">MLD63_01615</name>
</gene>
<evidence type="ECO:0000256" key="3">
    <source>
        <dbReference type="ARBA" id="ARBA00022898"/>
    </source>
</evidence>
<dbReference type="PANTHER" id="PTHR21152:SF40">
    <property type="entry name" value="ALANINE--GLYOXYLATE AMINOTRANSFERASE"/>
    <property type="match status" value="1"/>
</dbReference>